<dbReference type="SUPFAM" id="SSF48403">
    <property type="entry name" value="Ankyrin repeat"/>
    <property type="match status" value="1"/>
</dbReference>
<dbReference type="Gene3D" id="1.25.40.20">
    <property type="entry name" value="Ankyrin repeat-containing domain"/>
    <property type="match status" value="1"/>
</dbReference>
<dbReference type="InterPro" id="IPR002110">
    <property type="entry name" value="Ankyrin_rpt"/>
</dbReference>
<feature type="region of interest" description="Disordered" evidence="10">
    <location>
        <begin position="1"/>
        <end position="23"/>
    </location>
</feature>
<dbReference type="Pfam" id="PF13287">
    <property type="entry name" value="Fn3_assoc"/>
    <property type="match status" value="1"/>
</dbReference>
<proteinExistence type="predicted"/>
<dbReference type="Pfam" id="PF12773">
    <property type="entry name" value="DZR"/>
    <property type="match status" value="1"/>
</dbReference>
<comment type="subcellular location">
    <subcellularLocation>
        <location evidence="1">Cell projection</location>
        <location evidence="1">Cilium</location>
    </subcellularLocation>
</comment>
<evidence type="ECO:0000256" key="4">
    <source>
        <dbReference type="ARBA" id="ARBA00022771"/>
    </source>
</evidence>
<evidence type="ECO:0000313" key="13">
    <source>
        <dbReference type="Proteomes" id="UP001333110"/>
    </source>
</evidence>
<keyword evidence="6 9" id="KW-0040">ANK repeat</keyword>
<accession>A0AAN7SBX6</accession>
<feature type="region of interest" description="Disordered" evidence="10">
    <location>
        <begin position="823"/>
        <end position="844"/>
    </location>
</feature>
<keyword evidence="3" id="KW-0677">Repeat</keyword>
<dbReference type="InterPro" id="IPR025874">
    <property type="entry name" value="DZR"/>
</dbReference>
<evidence type="ECO:0000256" key="7">
    <source>
        <dbReference type="ARBA" id="ARBA00023273"/>
    </source>
</evidence>
<dbReference type="InterPro" id="IPR036770">
    <property type="entry name" value="Ankyrin_rpt-contain_sf"/>
</dbReference>
<evidence type="ECO:0000256" key="9">
    <source>
        <dbReference type="PROSITE-ProRule" id="PRU00023"/>
    </source>
</evidence>
<dbReference type="EMBL" id="JAUNZN010000003">
    <property type="protein sequence ID" value="KAK4824118.1"/>
    <property type="molecule type" value="Genomic_DNA"/>
</dbReference>
<dbReference type="InterPro" id="IPR052481">
    <property type="entry name" value="DZAN1"/>
</dbReference>
<evidence type="ECO:0000256" key="1">
    <source>
        <dbReference type="ARBA" id="ARBA00004138"/>
    </source>
</evidence>
<evidence type="ECO:0000256" key="6">
    <source>
        <dbReference type="ARBA" id="ARBA00023043"/>
    </source>
</evidence>
<dbReference type="Proteomes" id="UP001333110">
    <property type="component" value="Unassembled WGS sequence"/>
</dbReference>
<keyword evidence="13" id="KW-1185">Reference proteome</keyword>
<keyword evidence="5" id="KW-0862">Zinc</keyword>
<evidence type="ECO:0000256" key="2">
    <source>
        <dbReference type="ARBA" id="ARBA00022723"/>
    </source>
</evidence>
<evidence type="ECO:0000259" key="11">
    <source>
        <dbReference type="Pfam" id="PF12773"/>
    </source>
</evidence>
<name>A0AAN7SBX6_MYCAM</name>
<keyword evidence="4" id="KW-0863">Zinc-finger</keyword>
<gene>
    <name evidence="12" type="ORF">QYF61_010741</name>
</gene>
<evidence type="ECO:0000256" key="8">
    <source>
        <dbReference type="ARBA" id="ARBA00039856"/>
    </source>
</evidence>
<evidence type="ECO:0000256" key="10">
    <source>
        <dbReference type="SAM" id="MobiDB-lite"/>
    </source>
</evidence>
<protein>
    <recommendedName>
        <fullName evidence="8">Double zinc ribbon and ankyrin repeat-containing protein 1</fullName>
    </recommendedName>
</protein>
<evidence type="ECO:0000256" key="3">
    <source>
        <dbReference type="ARBA" id="ARBA00022737"/>
    </source>
</evidence>
<evidence type="ECO:0000256" key="5">
    <source>
        <dbReference type="ARBA" id="ARBA00022833"/>
    </source>
</evidence>
<keyword evidence="2" id="KW-0479">Metal-binding</keyword>
<organism evidence="12 13">
    <name type="scientific">Mycteria americana</name>
    <name type="common">Wood stork</name>
    <dbReference type="NCBI Taxonomy" id="33587"/>
    <lineage>
        <taxon>Eukaryota</taxon>
        <taxon>Metazoa</taxon>
        <taxon>Chordata</taxon>
        <taxon>Craniata</taxon>
        <taxon>Vertebrata</taxon>
        <taxon>Euteleostomi</taxon>
        <taxon>Archelosauria</taxon>
        <taxon>Archosauria</taxon>
        <taxon>Dinosauria</taxon>
        <taxon>Saurischia</taxon>
        <taxon>Theropoda</taxon>
        <taxon>Coelurosauria</taxon>
        <taxon>Aves</taxon>
        <taxon>Neognathae</taxon>
        <taxon>Neoaves</taxon>
        <taxon>Aequornithes</taxon>
        <taxon>Ciconiiformes</taxon>
        <taxon>Ciconiidae</taxon>
        <taxon>Mycteria</taxon>
    </lineage>
</organism>
<dbReference type="GO" id="GO:0042462">
    <property type="term" value="P:eye photoreceptor cell development"/>
    <property type="evidence" value="ECO:0007669"/>
    <property type="project" value="TreeGrafter"/>
</dbReference>
<feature type="compositionally biased region" description="Basic and acidic residues" evidence="10">
    <location>
        <begin position="828"/>
        <end position="844"/>
    </location>
</feature>
<dbReference type="Pfam" id="PF12796">
    <property type="entry name" value="Ank_2"/>
    <property type="match status" value="1"/>
</dbReference>
<reference evidence="12 13" key="1">
    <citation type="journal article" date="2023" name="J. Hered.">
        <title>Chromosome-level genome of the wood stork (Mycteria americana) provides insight into avian chromosome evolution.</title>
        <authorList>
            <person name="Flamio R. Jr."/>
            <person name="Ramstad K.M."/>
        </authorList>
    </citation>
    <scope>NUCLEOTIDE SEQUENCE [LARGE SCALE GENOMIC DNA]</scope>
    <source>
        <strain evidence="12">JAX WOST 10</strain>
    </source>
</reference>
<dbReference type="PROSITE" id="PS50088">
    <property type="entry name" value="ANK_REPEAT"/>
    <property type="match status" value="1"/>
</dbReference>
<sequence length="986" mass="108558">MGSQKAETGHSAFGPGVPTAGRSSRKKTLCLLASGHVVYIQMAMMKQEAGSSCRENDTASAMIRVEILHCHSYHTSLMFDANAVSVEYMEIRLEQGRPKSLLRKMTAGSVSVPQVIPLRIPLPGKAKHEIDTNTPVEIKSDTPEVSIYYTLDGSKPELIRKPGYGEHNTFKYKGPIILPVGKIMVKALAVTKDCRESTVVTKVFLVEYKQPNILFSVEDNDKNFLKDIATQASRLFTTKPKKNGVNGEIKPAWSEAPQDFQGLETERKTAHRSLQGPQLCASHLETTEYREESVSAPPIESLQFASSSAVTSRKSLASTQVARIQRETDFLRCAHCSAPRLSDPLAHFCQECGSPIPPVPVCRFPPPEGAQMAPCLECRHLVPMNTPTCIVCESPIAPQLQPQTNNCVKSREEKAWGNLIKVYKYLKGGCKEDRARLFSVVPSNRTRGNGCKLKHRRFLLSIRKHLLLPREVVESPSLEIFRSHLDMVLGNLLWMALLEQGGIGPPEGKVICQACGTGNPLHHKRCVTCESKLPEIQMPMFGGDTPPPYPSQQRKTVSCSKCNRVNQCDACFCDWCGAKARGPGPGPPPSYFACFKCGTSNRPYARFCGSCGVYIEPPSRLGSQNGSLMDAGDSLGISEAKRFQAQVAWQPLPISLPKSRAELKEREDKGTQTIGLFYPSSKLLEKKELELISQKEKLEKMSDHKPLLTAISPGRGYWRKQLDHVCAHLRSHAQNNLEFRALIGEPRMGKINSATIHEDDYEVTITLNYALAINKDICTNKPVKFSSHYLNTVTEVGGGQDGSQTSFGKEDHNLFHSRGKIKRTKSRTLTEKEDKLPSESRQLLDELGPNGKGRIVLVEQMLSKGADPNCISDEDRPALTVAVLNKHAEAISLLVQKGADIDQQSGLHNNTALHEAVLLGLEGEECIRVLLRCNASIKKKNAKGQSAYDLAVTAGNNEVISLFASKLGQGTLDKLTKPRNAGLISV</sequence>
<dbReference type="PANTHER" id="PTHR16058">
    <property type="entry name" value="DOUBLE ZINC RIBBON AND ANKYRIN REPEAT-CONTAINING PROTEIN 1"/>
    <property type="match status" value="1"/>
</dbReference>
<evidence type="ECO:0000313" key="12">
    <source>
        <dbReference type="EMBL" id="KAK4824118.1"/>
    </source>
</evidence>
<feature type="domain" description="DZANK-type" evidence="11">
    <location>
        <begin position="559"/>
        <end position="612"/>
    </location>
</feature>
<keyword evidence="7" id="KW-0966">Cell projection</keyword>
<comment type="caution">
    <text evidence="12">The sequence shown here is derived from an EMBL/GenBank/DDBJ whole genome shotgun (WGS) entry which is preliminary data.</text>
</comment>
<dbReference type="SMART" id="SM00248">
    <property type="entry name" value="ANK"/>
    <property type="match status" value="3"/>
</dbReference>
<dbReference type="PANTHER" id="PTHR16058:SF4">
    <property type="entry name" value="DOUBLE ZINC RIBBON AND ANKYRIN REPEAT-CONTAINING PROTEIN 1"/>
    <property type="match status" value="1"/>
</dbReference>
<feature type="repeat" description="ANK" evidence="9">
    <location>
        <begin position="874"/>
        <end position="906"/>
    </location>
</feature>
<dbReference type="GO" id="GO:0005929">
    <property type="term" value="C:cilium"/>
    <property type="evidence" value="ECO:0007669"/>
    <property type="project" value="UniProtKB-SubCell"/>
</dbReference>
<dbReference type="AlphaFoldDB" id="A0AAN7SBX6"/>
<dbReference type="GO" id="GO:0008270">
    <property type="term" value="F:zinc ion binding"/>
    <property type="evidence" value="ECO:0007669"/>
    <property type="project" value="UniProtKB-KW"/>
</dbReference>
<dbReference type="InterPro" id="IPR026876">
    <property type="entry name" value="Fn3_assoc_repeat"/>
</dbReference>